<feature type="signal peptide" evidence="2">
    <location>
        <begin position="1"/>
        <end position="20"/>
    </location>
</feature>
<comment type="caution">
    <text evidence="3">The sequence shown here is derived from an EMBL/GenBank/DDBJ whole genome shotgun (WGS) entry which is preliminary data.</text>
</comment>
<evidence type="ECO:0000313" key="4">
    <source>
        <dbReference type="Proteomes" id="UP000291088"/>
    </source>
</evidence>
<feature type="region of interest" description="Disordered" evidence="1">
    <location>
        <begin position="39"/>
        <end position="68"/>
    </location>
</feature>
<evidence type="ECO:0000313" key="3">
    <source>
        <dbReference type="EMBL" id="RYC17273.1"/>
    </source>
</evidence>
<dbReference type="OrthoDB" id="9029322at2"/>
<accession>A0A4Q2TDB1</accession>
<reference evidence="3 4" key="1">
    <citation type="submission" date="2019-01" db="EMBL/GenBank/DDBJ databases">
        <authorList>
            <person name="Deng T."/>
        </authorList>
    </citation>
    <scope>NUCLEOTIDE SEQUENCE [LARGE SCALE GENOMIC DNA]</scope>
    <source>
        <strain evidence="3 4">F8825</strain>
    </source>
</reference>
<keyword evidence="4" id="KW-1185">Reference proteome</keyword>
<dbReference type="EMBL" id="SDVB01000170">
    <property type="protein sequence ID" value="RYC17273.1"/>
    <property type="molecule type" value="Genomic_DNA"/>
</dbReference>
<gene>
    <name evidence="3" type="ORF">EUU22_04565</name>
</gene>
<evidence type="ECO:0000256" key="1">
    <source>
        <dbReference type="SAM" id="MobiDB-lite"/>
    </source>
</evidence>
<sequence length="83" mass="9093">MKTALLAAMIAMLCAEGAIAEEKARVKTDNLMRRELRIGTPSDPKQIANETPAEDCKKTNTCPSEGSLPVVRPQVRKLLQQSQ</sequence>
<dbReference type="AlphaFoldDB" id="A0A4Q2TDB1"/>
<keyword evidence="2" id="KW-0732">Signal</keyword>
<organism evidence="3 4">
    <name type="scientific">Ciceribacter ferrooxidans</name>
    <dbReference type="NCBI Taxonomy" id="2509717"/>
    <lineage>
        <taxon>Bacteria</taxon>
        <taxon>Pseudomonadati</taxon>
        <taxon>Pseudomonadota</taxon>
        <taxon>Alphaproteobacteria</taxon>
        <taxon>Hyphomicrobiales</taxon>
        <taxon>Rhizobiaceae</taxon>
        <taxon>Ciceribacter</taxon>
    </lineage>
</organism>
<proteinExistence type="predicted"/>
<feature type="chain" id="PRO_5020232037" evidence="2">
    <location>
        <begin position="21"/>
        <end position="83"/>
    </location>
</feature>
<protein>
    <submittedName>
        <fullName evidence="3">Uncharacterized protein</fullName>
    </submittedName>
</protein>
<dbReference type="Proteomes" id="UP000291088">
    <property type="component" value="Unassembled WGS sequence"/>
</dbReference>
<evidence type="ECO:0000256" key="2">
    <source>
        <dbReference type="SAM" id="SignalP"/>
    </source>
</evidence>
<dbReference type="RefSeq" id="WP_129330887.1">
    <property type="nucleotide sequence ID" value="NZ_SDVB01000170.1"/>
</dbReference>
<name>A0A4Q2TDB1_9HYPH</name>